<comment type="similarity">
    <text evidence="1">Belongs to the LysR transcriptional regulatory family.</text>
</comment>
<name>A0ABR4R0W8_9BORD</name>
<keyword evidence="4" id="KW-0804">Transcription</keyword>
<evidence type="ECO:0000313" key="7">
    <source>
        <dbReference type="Proteomes" id="UP000025748"/>
    </source>
</evidence>
<evidence type="ECO:0000256" key="2">
    <source>
        <dbReference type="ARBA" id="ARBA00023015"/>
    </source>
</evidence>
<reference evidence="6 7" key="1">
    <citation type="submission" date="2014-03" db="EMBL/GenBank/DDBJ databases">
        <title>Genome sequence of Bordetella hinzii.</title>
        <authorList>
            <person name="Register K."/>
            <person name="Harvill E."/>
            <person name="Goodfield L.L."/>
            <person name="Ivanov Y.V."/>
            <person name="Meyer J.A."/>
            <person name="Muse S.J."/>
            <person name="Jacobs N."/>
            <person name="Bendor L."/>
            <person name="Smallridge W.E."/>
            <person name="Brinkac L.M."/>
            <person name="Sanka R."/>
            <person name="Kim M."/>
            <person name="Losada L."/>
        </authorList>
    </citation>
    <scope>NUCLEOTIDE SEQUENCE [LARGE SCALE GENOMIC DNA]</scope>
    <source>
        <strain evidence="6 7">OH87 BAL007II</strain>
    </source>
</reference>
<dbReference type="Gene3D" id="3.40.190.290">
    <property type="match status" value="1"/>
</dbReference>
<accession>A0ABR4R0W8</accession>
<keyword evidence="7" id="KW-1185">Reference proteome</keyword>
<dbReference type="InterPro" id="IPR000847">
    <property type="entry name" value="LysR_HTH_N"/>
</dbReference>
<dbReference type="InterPro" id="IPR036388">
    <property type="entry name" value="WH-like_DNA-bd_sf"/>
</dbReference>
<keyword evidence="2" id="KW-0805">Transcription regulation</keyword>
<dbReference type="PROSITE" id="PS50931">
    <property type="entry name" value="HTH_LYSR"/>
    <property type="match status" value="1"/>
</dbReference>
<gene>
    <name evidence="6" type="ORF">L544_4396</name>
</gene>
<dbReference type="InterPro" id="IPR005119">
    <property type="entry name" value="LysR_subst-bd"/>
</dbReference>
<dbReference type="SUPFAM" id="SSF46785">
    <property type="entry name" value="Winged helix' DNA-binding domain"/>
    <property type="match status" value="1"/>
</dbReference>
<sequence>MITEVIYFYRLIHFAYNQPIMTPEAPLRQPSLRQLRGFVEVARHASFSRAAQALALSQPALSSAIRELESALGAPLFDRSTHHVRLTRAGHALYVQAQWMLNTFDEGARELHRLLHAEAAVVRIGCIPSTMPLIAPLLADWQAAEPDIELQLRDVLNDELINGLQNGALDLGLGLDFGLPPQIQAEEIARDELVAVLAPGHRLAGRQRLAWRDLAGERLAMLSRGSTHSMILAALAQHGLAADQVHTLHYTDSLYSLVRAGQRVGLISRLYTLPQRPGSLAVLGLGEPATERSIALLAHTAVQRPPVARCHAWLRAALRR</sequence>
<dbReference type="PANTHER" id="PTHR30419">
    <property type="entry name" value="HTH-TYPE TRANSCRIPTIONAL REGULATOR YBHD"/>
    <property type="match status" value="1"/>
</dbReference>
<dbReference type="Gene3D" id="1.10.10.10">
    <property type="entry name" value="Winged helix-like DNA-binding domain superfamily/Winged helix DNA-binding domain"/>
    <property type="match status" value="1"/>
</dbReference>
<evidence type="ECO:0000259" key="5">
    <source>
        <dbReference type="PROSITE" id="PS50931"/>
    </source>
</evidence>
<feature type="domain" description="HTH lysR-type" evidence="5">
    <location>
        <begin position="30"/>
        <end position="87"/>
    </location>
</feature>
<dbReference type="Pfam" id="PF03466">
    <property type="entry name" value="LysR_substrate"/>
    <property type="match status" value="1"/>
</dbReference>
<dbReference type="CDD" id="cd05466">
    <property type="entry name" value="PBP2_LTTR_substrate"/>
    <property type="match status" value="1"/>
</dbReference>
<dbReference type="Pfam" id="PF00126">
    <property type="entry name" value="HTH_1"/>
    <property type="match status" value="1"/>
</dbReference>
<evidence type="ECO:0000256" key="1">
    <source>
        <dbReference type="ARBA" id="ARBA00009437"/>
    </source>
</evidence>
<keyword evidence="3" id="KW-0238">DNA-binding</keyword>
<evidence type="ECO:0000313" key="6">
    <source>
        <dbReference type="EMBL" id="KCB23595.1"/>
    </source>
</evidence>
<dbReference type="InterPro" id="IPR036390">
    <property type="entry name" value="WH_DNA-bd_sf"/>
</dbReference>
<evidence type="ECO:0000256" key="4">
    <source>
        <dbReference type="ARBA" id="ARBA00023163"/>
    </source>
</evidence>
<dbReference type="SUPFAM" id="SSF53850">
    <property type="entry name" value="Periplasmic binding protein-like II"/>
    <property type="match status" value="1"/>
</dbReference>
<dbReference type="PRINTS" id="PR00039">
    <property type="entry name" value="HTHLYSR"/>
</dbReference>
<organism evidence="6 7">
    <name type="scientific">Bordetella hinzii OH87 BAL007II</name>
    <dbReference type="NCBI Taxonomy" id="1331262"/>
    <lineage>
        <taxon>Bacteria</taxon>
        <taxon>Pseudomonadati</taxon>
        <taxon>Pseudomonadota</taxon>
        <taxon>Betaproteobacteria</taxon>
        <taxon>Burkholderiales</taxon>
        <taxon>Alcaligenaceae</taxon>
        <taxon>Bordetella</taxon>
    </lineage>
</organism>
<dbReference type="EMBL" id="JHEM01000019">
    <property type="protein sequence ID" value="KCB23595.1"/>
    <property type="molecule type" value="Genomic_DNA"/>
</dbReference>
<dbReference type="Proteomes" id="UP000025748">
    <property type="component" value="Unassembled WGS sequence"/>
</dbReference>
<dbReference type="PANTHER" id="PTHR30419:SF8">
    <property type="entry name" value="NITROGEN ASSIMILATION TRANSCRIPTIONAL ACTIVATOR-RELATED"/>
    <property type="match status" value="1"/>
</dbReference>
<evidence type="ECO:0000256" key="3">
    <source>
        <dbReference type="ARBA" id="ARBA00023125"/>
    </source>
</evidence>
<dbReference type="InterPro" id="IPR050950">
    <property type="entry name" value="HTH-type_LysR_regulators"/>
</dbReference>
<protein>
    <submittedName>
        <fullName evidence="6">LysR substrate-binding domain protein</fullName>
    </submittedName>
</protein>
<comment type="caution">
    <text evidence="6">The sequence shown here is derived from an EMBL/GenBank/DDBJ whole genome shotgun (WGS) entry which is preliminary data.</text>
</comment>
<proteinExistence type="inferred from homology"/>